<evidence type="ECO:0000313" key="2">
    <source>
        <dbReference type="Proteomes" id="UP000762676"/>
    </source>
</evidence>
<dbReference type="EMBL" id="BMAT01011975">
    <property type="protein sequence ID" value="GFR83014.1"/>
    <property type="molecule type" value="Genomic_DNA"/>
</dbReference>
<comment type="caution">
    <text evidence="1">The sequence shown here is derived from an EMBL/GenBank/DDBJ whole genome shotgun (WGS) entry which is preliminary data.</text>
</comment>
<protein>
    <submittedName>
        <fullName evidence="1">Uncharacterized protein</fullName>
    </submittedName>
</protein>
<dbReference type="AlphaFoldDB" id="A0AAV4GC15"/>
<sequence length="105" mass="12108">MSSTESQYRCASNQDLPVVGVISIPITVTKGHLPKRQKFVVTRLPLNLLGRDSCKSLNISLDQLLYQDVNKVFDNLTHLSRIPERSRRRYRCRYQERHLGTGPVQ</sequence>
<keyword evidence="2" id="KW-1185">Reference proteome</keyword>
<dbReference type="Proteomes" id="UP000762676">
    <property type="component" value="Unassembled WGS sequence"/>
</dbReference>
<accession>A0AAV4GC15</accession>
<reference evidence="1 2" key="1">
    <citation type="journal article" date="2021" name="Elife">
        <title>Chloroplast acquisition without the gene transfer in kleptoplastic sea slugs, Plakobranchus ocellatus.</title>
        <authorList>
            <person name="Maeda T."/>
            <person name="Takahashi S."/>
            <person name="Yoshida T."/>
            <person name="Shimamura S."/>
            <person name="Takaki Y."/>
            <person name="Nagai Y."/>
            <person name="Toyoda A."/>
            <person name="Suzuki Y."/>
            <person name="Arimoto A."/>
            <person name="Ishii H."/>
            <person name="Satoh N."/>
            <person name="Nishiyama T."/>
            <person name="Hasebe M."/>
            <person name="Maruyama T."/>
            <person name="Minagawa J."/>
            <person name="Obokata J."/>
            <person name="Shigenobu S."/>
        </authorList>
    </citation>
    <scope>NUCLEOTIDE SEQUENCE [LARGE SCALE GENOMIC DNA]</scope>
</reference>
<proteinExistence type="predicted"/>
<organism evidence="1 2">
    <name type="scientific">Elysia marginata</name>
    <dbReference type="NCBI Taxonomy" id="1093978"/>
    <lineage>
        <taxon>Eukaryota</taxon>
        <taxon>Metazoa</taxon>
        <taxon>Spiralia</taxon>
        <taxon>Lophotrochozoa</taxon>
        <taxon>Mollusca</taxon>
        <taxon>Gastropoda</taxon>
        <taxon>Heterobranchia</taxon>
        <taxon>Euthyneura</taxon>
        <taxon>Panpulmonata</taxon>
        <taxon>Sacoglossa</taxon>
        <taxon>Placobranchoidea</taxon>
        <taxon>Plakobranchidae</taxon>
        <taxon>Elysia</taxon>
    </lineage>
</organism>
<evidence type="ECO:0000313" key="1">
    <source>
        <dbReference type="EMBL" id="GFR83014.1"/>
    </source>
</evidence>
<gene>
    <name evidence="1" type="ORF">ElyMa_005965800</name>
</gene>
<name>A0AAV4GC15_9GAST</name>